<dbReference type="Gene3D" id="3.90.1140.10">
    <property type="entry name" value="Cyclic phosphodiesterase"/>
    <property type="match status" value="1"/>
</dbReference>
<dbReference type="AlphaFoldDB" id="A0A8B8DGX1"/>
<keyword evidence="8" id="KW-1185">Reference proteome</keyword>
<dbReference type="GeneID" id="111126662"/>
<comment type="similarity">
    <text evidence="6">Belongs to the 2H phosphoesterase superfamily. USB1 family.</text>
</comment>
<evidence type="ECO:0000313" key="8">
    <source>
        <dbReference type="Proteomes" id="UP000694844"/>
    </source>
</evidence>
<evidence type="ECO:0000256" key="5">
    <source>
        <dbReference type="ARBA" id="ARBA00029300"/>
    </source>
</evidence>
<feature type="active site" description="Proton donor/acceptor" evidence="6">
    <location>
        <position position="211"/>
    </location>
</feature>
<proteinExistence type="inferred from homology"/>
<dbReference type="Proteomes" id="UP000694844">
    <property type="component" value="Chromosome 3"/>
</dbReference>
<dbReference type="PANTHER" id="PTHR13522:SF3">
    <property type="entry name" value="U6 SNRNA PHOSPHODIESTERASE 1"/>
    <property type="match status" value="1"/>
</dbReference>
<reference evidence="9" key="1">
    <citation type="submission" date="2025-08" db="UniProtKB">
        <authorList>
            <consortium name="RefSeq"/>
        </authorList>
    </citation>
    <scope>IDENTIFICATION</scope>
    <source>
        <tissue evidence="9">Whole sample</tissue>
    </source>
</reference>
<dbReference type="KEGG" id="cvn:111126662"/>
<dbReference type="PANTHER" id="PTHR13522">
    <property type="entry name" value="U6 SNRNA PHOSPHODIESTERASE 1"/>
    <property type="match status" value="1"/>
</dbReference>
<dbReference type="GO" id="GO:0034477">
    <property type="term" value="P:U6 snRNA 3'-end processing"/>
    <property type="evidence" value="ECO:0007669"/>
    <property type="project" value="UniProtKB-UniRule"/>
</dbReference>
<keyword evidence="1 6" id="KW-0540">Nuclease</keyword>
<dbReference type="InterPro" id="IPR027521">
    <property type="entry name" value="Usb1"/>
</dbReference>
<feature type="compositionally biased region" description="Acidic residues" evidence="7">
    <location>
        <begin position="9"/>
        <end position="21"/>
    </location>
</feature>
<accession>A0A8B8DGX1</accession>
<dbReference type="HAMAP" id="MF_03040">
    <property type="entry name" value="USB1"/>
    <property type="match status" value="1"/>
</dbReference>
<dbReference type="GO" id="GO:1990838">
    <property type="term" value="F:poly(U)-specific exoribonuclease activity, producing 3' uridine cyclic phosphate ends"/>
    <property type="evidence" value="ECO:0007669"/>
    <property type="project" value="UniProtKB-UniRule"/>
</dbReference>
<keyword evidence="2 6" id="KW-0378">Hydrolase</keyword>
<dbReference type="OrthoDB" id="49151at2759"/>
<gene>
    <name evidence="9" type="primary">LOC111126662</name>
</gene>
<feature type="region of interest" description="Disordered" evidence="7">
    <location>
        <begin position="1"/>
        <end position="47"/>
    </location>
</feature>
<comment type="subcellular location">
    <subcellularLocation>
        <location evidence="6">Nucleus</location>
    </subcellularLocation>
</comment>
<evidence type="ECO:0000256" key="2">
    <source>
        <dbReference type="ARBA" id="ARBA00022801"/>
    </source>
</evidence>
<comment type="catalytic activity">
    <reaction evidence="5">
        <text>a 3'-end uridylyl-uridine-RNA = a 3'-end 2',3'-cyclophospho-uridine-RNA + uridine</text>
        <dbReference type="Rhea" id="RHEA:46052"/>
        <dbReference type="Rhea" id="RHEA-COMP:17384"/>
        <dbReference type="Rhea" id="RHEA-COMP:17385"/>
        <dbReference type="ChEBI" id="CHEBI:16704"/>
        <dbReference type="ChEBI" id="CHEBI:85643"/>
        <dbReference type="ChEBI" id="CHEBI:85644"/>
    </reaction>
    <physiologicalReaction direction="left-to-right" evidence="5">
        <dbReference type="Rhea" id="RHEA:46053"/>
    </physiologicalReaction>
</comment>
<evidence type="ECO:0000256" key="1">
    <source>
        <dbReference type="ARBA" id="ARBA00022722"/>
    </source>
</evidence>
<evidence type="ECO:0000256" key="6">
    <source>
        <dbReference type="HAMAP-Rule" id="MF_03040"/>
    </source>
</evidence>
<dbReference type="Pfam" id="PF09749">
    <property type="entry name" value="HVSL"/>
    <property type="match status" value="1"/>
</dbReference>
<organism evidence="8 9">
    <name type="scientific">Crassostrea virginica</name>
    <name type="common">Eastern oyster</name>
    <dbReference type="NCBI Taxonomy" id="6565"/>
    <lineage>
        <taxon>Eukaryota</taxon>
        <taxon>Metazoa</taxon>
        <taxon>Spiralia</taxon>
        <taxon>Lophotrochozoa</taxon>
        <taxon>Mollusca</taxon>
        <taxon>Bivalvia</taxon>
        <taxon>Autobranchia</taxon>
        <taxon>Pteriomorphia</taxon>
        <taxon>Ostreida</taxon>
        <taxon>Ostreoidea</taxon>
        <taxon>Ostreidae</taxon>
        <taxon>Crassostrea</taxon>
    </lineage>
</organism>
<evidence type="ECO:0000256" key="7">
    <source>
        <dbReference type="SAM" id="MobiDB-lite"/>
    </source>
</evidence>
<feature type="active site" description="Proton donor/acceptor" evidence="6">
    <location>
        <position position="123"/>
    </location>
</feature>
<evidence type="ECO:0000256" key="4">
    <source>
        <dbReference type="ARBA" id="ARBA00023242"/>
    </source>
</evidence>
<comment type="function">
    <text evidence="6">Phosphodiesterase responsible for the U6 snRNA 3' end processing. Acts as an exoribonuclease (RNase) responsible for trimming the poly(U) tract of the last nucleotides in the pre-U6 snRNA molecule, leading to the formation of mature U6 snRNA.</text>
</comment>
<sequence length="275" mass="31617">MSCLVQYSDSDDEKSDKDDIDNVGIKRKYSHNSQHCTGSEKKLRSSESLPLPDTIKTLFSAGSKREDNPEIHDGRIRTFEHLDGNWATHISVSYSPDERMIELIEELLMCLRPHDFKPMKELHLSLSRTVAIRHHWIQPLTDRLQSKFRILPRTCCEMSSLKLYTNDEKTRTFLSLAVSAPGDVLQKYTRAVDECFEEYKLPKYYENPSFHISIGWCLGDVVSQISKETLNKLQEILDASLEDYPDLRVFEVEEAICKTGNKQFSLPLCKPLGNG</sequence>
<evidence type="ECO:0000313" key="9">
    <source>
        <dbReference type="RefSeq" id="XP_022327158.1"/>
    </source>
</evidence>
<protein>
    <recommendedName>
        <fullName evidence="6">U6 snRNA phosphodiesterase</fullName>
        <ecNumber evidence="6">3.1.4.-</ecNumber>
    </recommendedName>
</protein>
<name>A0A8B8DGX1_CRAVI</name>
<dbReference type="EC" id="3.1.4.-" evidence="6"/>
<keyword evidence="4 6" id="KW-0539">Nucleus</keyword>
<evidence type="ECO:0000256" key="3">
    <source>
        <dbReference type="ARBA" id="ARBA00023239"/>
    </source>
</evidence>
<dbReference type="GO" id="GO:0005634">
    <property type="term" value="C:nucleus"/>
    <property type="evidence" value="ECO:0007669"/>
    <property type="project" value="UniProtKB-SubCell"/>
</dbReference>
<keyword evidence="3" id="KW-0456">Lyase</keyword>
<dbReference type="RefSeq" id="XP_022327158.1">
    <property type="nucleotide sequence ID" value="XM_022471450.1"/>
</dbReference>
<dbReference type="GO" id="GO:0016829">
    <property type="term" value="F:lyase activity"/>
    <property type="evidence" value="ECO:0007669"/>
    <property type="project" value="UniProtKB-KW"/>
</dbReference>